<dbReference type="Proteomes" id="UP001067231">
    <property type="component" value="Unassembled WGS sequence"/>
</dbReference>
<dbReference type="AlphaFoldDB" id="A0A9D5DH89"/>
<feature type="region of interest" description="Disordered" evidence="1">
    <location>
        <begin position="60"/>
        <end position="280"/>
    </location>
</feature>
<name>A0A9D5DH89_9CRYT</name>
<feature type="compositionally biased region" description="Polar residues" evidence="1">
    <location>
        <begin position="203"/>
        <end position="215"/>
    </location>
</feature>
<sequence length="280" mass="30362">MYGNLFLFICFALFYVCFQPQILEHDGLENQVYSQSMVRLKISSGLWSSCAPGFGHCRKKKHKHTHRDGNPTVGRISLPDSYKNPPNLQSYHYSGGLHPDHQSTRRNTAVSLEEPVKAVLGAHSGQNRPDDSHPGRGSGTPPFPHTLPSDIDSPSGRNEPSCGPDVRASSYYDNADPNDRVPPQKPPRTMTNVQGSGSTGSSPYTPVQCGSGSDQNLKDSYQDPPPLPPKKTPRTMTNVQGSGSTGSSPYTPVQCGSGSDQNLKDSYQDPPPLPPKNNAH</sequence>
<protein>
    <submittedName>
        <fullName evidence="3">Uncharacterized protein</fullName>
    </submittedName>
</protein>
<feature type="compositionally biased region" description="Polar residues" evidence="1">
    <location>
        <begin position="249"/>
        <end position="261"/>
    </location>
</feature>
<keyword evidence="2" id="KW-0732">Signal</keyword>
<evidence type="ECO:0000256" key="1">
    <source>
        <dbReference type="SAM" id="MobiDB-lite"/>
    </source>
</evidence>
<dbReference type="EMBL" id="JAPCXC010000066">
    <property type="protein sequence ID" value="KAJ1606966.1"/>
    <property type="molecule type" value="Genomic_DNA"/>
</dbReference>
<dbReference type="OrthoDB" id="10478998at2759"/>
<gene>
    <name evidence="3" type="ORF">OJ253_2543</name>
</gene>
<comment type="caution">
    <text evidence="3">The sequence shown here is derived from an EMBL/GenBank/DDBJ whole genome shotgun (WGS) entry which is preliminary data.</text>
</comment>
<proteinExistence type="predicted"/>
<feature type="compositionally biased region" description="Pro residues" evidence="1">
    <location>
        <begin position="269"/>
        <end position="280"/>
    </location>
</feature>
<organism evidence="3">
    <name type="scientific">Cryptosporidium canis</name>
    <dbReference type="NCBI Taxonomy" id="195482"/>
    <lineage>
        <taxon>Eukaryota</taxon>
        <taxon>Sar</taxon>
        <taxon>Alveolata</taxon>
        <taxon>Apicomplexa</taxon>
        <taxon>Conoidasida</taxon>
        <taxon>Coccidia</taxon>
        <taxon>Eucoccidiorida</taxon>
        <taxon>Eimeriorina</taxon>
        <taxon>Cryptosporidiidae</taxon>
        <taxon>Cryptosporidium</taxon>
    </lineage>
</organism>
<reference evidence="3" key="1">
    <citation type="submission" date="2022-10" db="EMBL/GenBank/DDBJ databases">
        <title>Adaptive evolution leads to modifications in subtelomeric GC content in a zoonotic Cryptosporidium species.</title>
        <authorList>
            <person name="Li J."/>
            <person name="Feng Y."/>
            <person name="Xiao L."/>
        </authorList>
    </citation>
    <scope>NUCLEOTIDE SEQUENCE</scope>
    <source>
        <strain evidence="3">33844</strain>
    </source>
</reference>
<accession>A0A9D5DH89</accession>
<evidence type="ECO:0000256" key="2">
    <source>
        <dbReference type="SAM" id="SignalP"/>
    </source>
</evidence>
<evidence type="ECO:0000313" key="3">
    <source>
        <dbReference type="EMBL" id="KAJ1606966.1"/>
    </source>
</evidence>
<feature type="chain" id="PRO_5038759394" evidence="2">
    <location>
        <begin position="20"/>
        <end position="280"/>
    </location>
</feature>
<feature type="signal peptide" evidence="2">
    <location>
        <begin position="1"/>
        <end position="19"/>
    </location>
</feature>